<feature type="domain" description="Protein FecR C-terminal" evidence="3">
    <location>
        <begin position="321"/>
        <end position="388"/>
    </location>
</feature>
<dbReference type="Gene3D" id="2.60.120.1440">
    <property type="match status" value="1"/>
</dbReference>
<feature type="transmembrane region" description="Helical" evidence="1">
    <location>
        <begin position="81"/>
        <end position="101"/>
    </location>
</feature>
<dbReference type="PANTHER" id="PTHR30273">
    <property type="entry name" value="PERIPLASMIC SIGNAL SENSOR AND SIGMA FACTOR ACTIVATOR FECR-RELATED"/>
    <property type="match status" value="1"/>
</dbReference>
<evidence type="ECO:0000256" key="1">
    <source>
        <dbReference type="SAM" id="Phobius"/>
    </source>
</evidence>
<dbReference type="EMBL" id="FNGY01000002">
    <property type="protein sequence ID" value="SDL83170.1"/>
    <property type="molecule type" value="Genomic_DNA"/>
</dbReference>
<dbReference type="GO" id="GO:0016989">
    <property type="term" value="F:sigma factor antagonist activity"/>
    <property type="evidence" value="ECO:0007669"/>
    <property type="project" value="TreeGrafter"/>
</dbReference>
<keyword evidence="5" id="KW-1185">Reference proteome</keyword>
<dbReference type="InterPro" id="IPR006860">
    <property type="entry name" value="FecR"/>
</dbReference>
<evidence type="ECO:0008006" key="6">
    <source>
        <dbReference type="Google" id="ProtNLM"/>
    </source>
</evidence>
<dbReference type="Proteomes" id="UP000183200">
    <property type="component" value="Unassembled WGS sequence"/>
</dbReference>
<dbReference type="OrthoDB" id="1099963at2"/>
<evidence type="ECO:0000259" key="3">
    <source>
        <dbReference type="Pfam" id="PF16344"/>
    </source>
</evidence>
<dbReference type="Gene3D" id="3.55.50.30">
    <property type="match status" value="1"/>
</dbReference>
<dbReference type="AlphaFoldDB" id="A0A1G9N9S4"/>
<dbReference type="InterPro" id="IPR032508">
    <property type="entry name" value="FecR_C"/>
</dbReference>
<proteinExistence type="predicted"/>
<feature type="domain" description="FecR protein" evidence="2">
    <location>
        <begin position="180"/>
        <end position="274"/>
    </location>
</feature>
<dbReference type="RefSeq" id="WP_074605155.1">
    <property type="nucleotide sequence ID" value="NZ_FNGY01000002.1"/>
</dbReference>
<dbReference type="InterPro" id="IPR012373">
    <property type="entry name" value="Ferrdict_sens_TM"/>
</dbReference>
<keyword evidence="1" id="KW-0812">Transmembrane</keyword>
<name>A0A1G9N9S4_9SPHI</name>
<reference evidence="5" key="1">
    <citation type="submission" date="2016-10" db="EMBL/GenBank/DDBJ databases">
        <authorList>
            <person name="Varghese N."/>
            <person name="Submissions S."/>
        </authorList>
    </citation>
    <scope>NUCLEOTIDE SEQUENCE [LARGE SCALE GENOMIC DNA]</scope>
    <source>
        <strain evidence="5">DSM 19110</strain>
    </source>
</reference>
<keyword evidence="1" id="KW-0472">Membrane</keyword>
<evidence type="ECO:0000313" key="4">
    <source>
        <dbReference type="EMBL" id="SDL83170.1"/>
    </source>
</evidence>
<dbReference type="PANTHER" id="PTHR30273:SF2">
    <property type="entry name" value="PROTEIN FECR"/>
    <property type="match status" value="1"/>
</dbReference>
<dbReference type="Pfam" id="PF04773">
    <property type="entry name" value="FecR"/>
    <property type="match status" value="1"/>
</dbReference>
<accession>A0A1G9N9S4</accession>
<evidence type="ECO:0000313" key="5">
    <source>
        <dbReference type="Proteomes" id="UP000183200"/>
    </source>
</evidence>
<gene>
    <name evidence="4" type="ORF">SAMN05421820_102259</name>
</gene>
<keyword evidence="1" id="KW-1133">Transmembrane helix</keyword>
<sequence length="390" mass="43182">MNTRLEFLYQRYIDEICTAEEREEFFLLISAEDHTPQINDLLDHTWKETDPAKGLSESKVNSILNHILTNHPKPVTRKISWYRYAAAALAFITVSAGLYLYSLNNRSDIKQQNGSVYVNAIPAATNKATLKLANGSTINLDKASNGEIAEQSGVTVTKTGDGKLVYEISKAAVATSGFNTITTPRGGVYQVNLPDGTRVWLNAASSLKYPAAFNGRERKVELSGEAYFEVAKMKIPFLVKTAQQEVAVLGTHFNINAYTDEGKTKTTLFEGSVRVALADQQASKSVRSQILAPGQQSTVGSNRLNVSAVDLDEALAWKNGYFQFNEENLVNIMKQLSRWYDVDVRFEGKPSEELFLLKVPRTLGLSDVLKILATNGINFKIEGRTLIVKS</sequence>
<dbReference type="Pfam" id="PF16344">
    <property type="entry name" value="FecR_C"/>
    <property type="match status" value="1"/>
</dbReference>
<organism evidence="4 5">
    <name type="scientific">Pedobacter steynii</name>
    <dbReference type="NCBI Taxonomy" id="430522"/>
    <lineage>
        <taxon>Bacteria</taxon>
        <taxon>Pseudomonadati</taxon>
        <taxon>Bacteroidota</taxon>
        <taxon>Sphingobacteriia</taxon>
        <taxon>Sphingobacteriales</taxon>
        <taxon>Sphingobacteriaceae</taxon>
        <taxon>Pedobacter</taxon>
    </lineage>
</organism>
<evidence type="ECO:0000259" key="2">
    <source>
        <dbReference type="Pfam" id="PF04773"/>
    </source>
</evidence>
<protein>
    <recommendedName>
        <fullName evidence="6">FecR protein</fullName>
    </recommendedName>
</protein>